<dbReference type="NCBIfam" id="NF045639">
    <property type="entry name" value="GCX_COOH"/>
    <property type="match status" value="1"/>
</dbReference>
<organism evidence="1 2">
    <name type="scientific">Arcticibacterium luteifluviistationis</name>
    <dbReference type="NCBI Taxonomy" id="1784714"/>
    <lineage>
        <taxon>Bacteria</taxon>
        <taxon>Pseudomonadati</taxon>
        <taxon>Bacteroidota</taxon>
        <taxon>Cytophagia</taxon>
        <taxon>Cytophagales</taxon>
        <taxon>Leadbetterellaceae</taxon>
        <taxon>Arcticibacterium</taxon>
    </lineage>
</organism>
<dbReference type="Proteomes" id="UP000249873">
    <property type="component" value="Chromosome"/>
</dbReference>
<protein>
    <submittedName>
        <fullName evidence="1">Uncharacterized protein</fullName>
    </submittedName>
</protein>
<evidence type="ECO:0000313" key="2">
    <source>
        <dbReference type="Proteomes" id="UP000249873"/>
    </source>
</evidence>
<reference evidence="1 2" key="1">
    <citation type="submission" date="2018-05" db="EMBL/GenBank/DDBJ databases">
        <title>Complete genome sequence of Arcticibacterium luteifluviistationis SM1504T, a cytophagaceae bacterium isolated from Arctic surface seawater.</title>
        <authorList>
            <person name="Li Y."/>
            <person name="Qin Q.-L."/>
        </authorList>
    </citation>
    <scope>NUCLEOTIDE SEQUENCE [LARGE SCALE GENOMIC DNA]</scope>
    <source>
        <strain evidence="1 2">SM1504</strain>
    </source>
</reference>
<accession>A0A2Z4G9Z6</accession>
<sequence length="1422" mass="160330">MEIVFLMKKNVIAAQSNFYGMRRFIILFTIFLIHFSSSAQEIILKQTVRFCAGNTVAVACDVVGDFNSSNTFSIEFYNTEGVIYSGQASIKDYEMSFFIPDNLEGVNCKFRVRSSSPSMVFAERNAYIVGKPEISPIDESPYLNSKIKKYEAVDVTFTANSLFEPYLVYYSDGTSKASLDKRFITVDNNMAYGIDSIVHSCGTTGSYYLPVKVTDYHFDIVVENSSFCSGNKSAVKILSDAVFSPSDIDYLLLEKEEDEYSLSYQLIDEILLFDIPEELESGVFNLKVGMSTFNEVVEQKINVVKTPKYSLDTTVNVLLGNDVILENLRIDELGSFDQTKTQLFLNDQLEFNTYNTNDIRISNIRESKYYELTKAYNECFLRVEGGVQVNVLPTIIIDSVSDKRICEGENLFFYCHSNVPLASNLTYKIGFNYTDHDNFPTNIYDLDIEWVSDGVFKLNPSQYANLGKRTAMHPNIYTTSGIKGKPFTENVGILKAPSINILRHEGYGAAIRTGTVTLYSESNDLPEGNMLMSDGKTVELRTSGGRILSVLRPEYEGNYYPVKTFNKCGENFSNSGGVNIQWTDESVPAILLSWIEREFYETGDTLFLNWETYGTFGGSNAFYADFLNFSDDVLVHSIPIIAGQDFVVIPNLGEEYYSYVRIRASAPSTVSTQRLVGYVKIPNPIDTKIMARQSEFDSRSFYLPDTAYLDSYTKTDLLLTKSDGLSSADSYGLFELYNTDNKRISLGKGLSFSKDSLIKAAYLKTKNGVWPFEDSIQIIHKPFRFKLKSYETFCSNSYSYVSLDYFLHGDVPSNLDLKIKIRKKYESAEFILVDQVSVYERKMVFKVPFSSVEQGLYDIIVYDAISGVSSENEHFHPWLNHIIGSPTFSVDSNLGRDIVSNEERVNIKLQPSYDESFNFYWLSNIDNLYSSAYTQEISSNQLVYGIVGFTKCGYVNSPDTVKLEFLPSILEMYSVELPCVGQSEPMEILYRKRSKTIDPNTEWTFYLKLGETEIDLYSIDSISSNVIGYHKLDLPLGLGEGTYQLRYRSTQPFYDKYLSTITLSKQPEAELISSTIYKYHEDLYHLPLRLSGGSGNYTLKFSNSGFQENLDPLFPFFEIASTYFYSEGYFSVHPTLAFEGAHEVEITGFTTSGGGCEGVSSGLINVLYLNDDKKLYANIINDNDDVQILCQSGDTLTLELVLEGNFGISNFVPQLSNGLGTNYTNVPFTASGNIYEVYLPENLPAGEAYYFRFHETITDIYGASSDKQIVIKENPSLSISLATSIVEGDSALLSLSFIGERPFSFLLGNEGFESEWNASSYKTYLSPTASTQYVLNNYSDKYCSVDLEERFTLKVLCKELDEIRNIVGENQLYRANRLVISSVQDSNTTLELNAGRNIIIEPGFETKTNAIFKAVISGCEEN</sequence>
<dbReference type="OrthoDB" id="903507at2"/>
<dbReference type="InterPro" id="IPR055015">
    <property type="entry name" value="GCX_COOH"/>
</dbReference>
<proteinExistence type="predicted"/>
<evidence type="ECO:0000313" key="1">
    <source>
        <dbReference type="EMBL" id="AWV97895.1"/>
    </source>
</evidence>
<dbReference type="KEGG" id="als:DJ013_06830"/>
<keyword evidence="2" id="KW-1185">Reference proteome</keyword>
<name>A0A2Z4G9Z6_9BACT</name>
<gene>
    <name evidence="1" type="ORF">DJ013_06830</name>
</gene>
<dbReference type="EMBL" id="CP029480">
    <property type="protein sequence ID" value="AWV97895.1"/>
    <property type="molecule type" value="Genomic_DNA"/>
</dbReference>